<feature type="domain" description="BppU N-terminal" evidence="2">
    <location>
        <begin position="21"/>
        <end position="153"/>
    </location>
</feature>
<evidence type="ECO:0000313" key="4">
    <source>
        <dbReference type="Proteomes" id="UP001436297"/>
    </source>
</evidence>
<reference evidence="3 4" key="1">
    <citation type="journal article" date="2024" name="Pathogens">
        <title>Staphylococcus hsinchuensis sp. nov., Isolated from Soymilk.</title>
        <authorList>
            <person name="Wang Y.T."/>
            <person name="Lin Y.C."/>
            <person name="Hsieh Y.H."/>
            <person name="Lin Y.T."/>
            <person name="Hamada M."/>
            <person name="Chen C.C."/>
            <person name="Liou J.S."/>
            <person name="Lee A.Y."/>
            <person name="Zhang W.L."/>
            <person name="Chen Y.T."/>
            <person name="Huang C.H."/>
        </authorList>
    </citation>
    <scope>NUCLEOTIDE SEQUENCE [LARGE SCALE GENOMIC DNA]</scope>
    <source>
        <strain evidence="3 4">H164</strain>
    </source>
</reference>
<proteinExistence type="predicted"/>
<organism evidence="3 4">
    <name type="scientific">Staphylococcus hsinchuensis</name>
    <dbReference type="NCBI Taxonomy" id="3051183"/>
    <lineage>
        <taxon>Bacteria</taxon>
        <taxon>Bacillati</taxon>
        <taxon>Bacillota</taxon>
        <taxon>Bacilli</taxon>
        <taxon>Bacillales</taxon>
        <taxon>Staphylococcaceae</taxon>
        <taxon>Staphylococcus</taxon>
    </lineage>
</organism>
<evidence type="ECO:0000256" key="1">
    <source>
        <dbReference type="SAM" id="Coils"/>
    </source>
</evidence>
<dbReference type="CDD" id="cd19958">
    <property type="entry name" value="pyocin_knob"/>
    <property type="match status" value="1"/>
</dbReference>
<sequence length="411" mass="46349">MDGMQKEAKLLVHDEPYLKPVTGQGISFYNMDVNTAVLTFQVKRDEYPLEISAQNTETYAFFVSSNGSTTGKVKVEFIDPLNGIIRVTLDENFLLAATNTNVKGQIYIKAIGRPDTVVLNEFTFYVKDALINQIDGSIKIKEIRLFDELETEIRNKIARINEIEQQLDTIDERTDAMLQAEIQNFKAEINTQIQDVKNFITATQQNITNKANEVDENIRTLNNNIDGTENSLVTVTKLNEILGTYATNAQIQTLNDTKANTSDVVSKSELTDIDTLIAQKVEEKFNGLAVQNYQLTDANGYIPRIDNLDMYTMNGISKSGWYYVYAPINSPEEDSNNGYLQVFARSSTYMKVIFMPYNRHKMYTRNKMGSTTGWGDWVEITSGYSVTTRSDQEAIAEDLENADANASESES</sequence>
<feature type="coiled-coil region" evidence="1">
    <location>
        <begin position="204"/>
        <end position="231"/>
    </location>
</feature>
<evidence type="ECO:0000313" key="3">
    <source>
        <dbReference type="EMBL" id="XAF69630.1"/>
    </source>
</evidence>
<dbReference type="Proteomes" id="UP001436297">
    <property type="component" value="Chromosome"/>
</dbReference>
<dbReference type="Pfam" id="PF10651">
    <property type="entry name" value="BppU_N"/>
    <property type="match status" value="1"/>
</dbReference>
<gene>
    <name evidence="3" type="ORF">QQM35_06015</name>
</gene>
<feature type="coiled-coil region" evidence="1">
    <location>
        <begin position="146"/>
        <end position="173"/>
    </location>
</feature>
<dbReference type="RefSeq" id="WP_342610264.1">
    <property type="nucleotide sequence ID" value="NZ_CP128355.1"/>
</dbReference>
<dbReference type="EMBL" id="CP128355">
    <property type="protein sequence ID" value="XAF69630.1"/>
    <property type="molecule type" value="Genomic_DNA"/>
</dbReference>
<evidence type="ECO:0000259" key="2">
    <source>
        <dbReference type="Pfam" id="PF10651"/>
    </source>
</evidence>
<keyword evidence="4" id="KW-1185">Reference proteome</keyword>
<protein>
    <submittedName>
        <fullName evidence="3">BppU family phage baseplate upper protein</fullName>
    </submittedName>
</protein>
<accession>A0ABZ3E9Z5</accession>
<dbReference type="Gene3D" id="2.60.40.3350">
    <property type="match status" value="1"/>
</dbReference>
<dbReference type="InterPro" id="IPR018913">
    <property type="entry name" value="BppU_N"/>
</dbReference>
<keyword evidence="1" id="KW-0175">Coiled coil</keyword>
<name>A0ABZ3E9Z5_9STAP</name>